<dbReference type="PROSITE" id="PS50244">
    <property type="entry name" value="S5A_REDUCTASE"/>
    <property type="match status" value="1"/>
</dbReference>
<dbReference type="InterPro" id="IPR001104">
    <property type="entry name" value="3-oxo-5_a-steroid_4-DH_C"/>
</dbReference>
<dbReference type="PANTHER" id="PTHR10556:SF35">
    <property type="entry name" value="3-OXO-5-ALPHA-STEROID 4-DEHYDROGENASE FAMILY PROTEIN"/>
    <property type="match status" value="1"/>
</dbReference>
<evidence type="ECO:0000256" key="6">
    <source>
        <dbReference type="SAM" id="Phobius"/>
    </source>
</evidence>
<evidence type="ECO:0000313" key="8">
    <source>
        <dbReference type="EMBL" id="CAI0464587.1"/>
    </source>
</evidence>
<sequence>VGAPRQFQVRRPTIRFYLAVVVLVLPPQQNRDACAYTPAFLAALSSLLLLHHGGDGASSSRLFLVESALAVHFFKRVFESKLRSSGDDGKKKEYKIPKGGMFELVICPHYLFEILGFYGIALISQTLYSFYGSRCMKILYNRYELLWKQVSILRNSVLTWLVSLDPINTLDKIPARN</sequence>
<dbReference type="GO" id="GO:0016020">
    <property type="term" value="C:membrane"/>
    <property type="evidence" value="ECO:0007669"/>
    <property type="project" value="UniProtKB-SubCell"/>
</dbReference>
<dbReference type="AlphaFoldDB" id="A0AAV0P0C8"/>
<dbReference type="Pfam" id="PF02544">
    <property type="entry name" value="Steroid_dh"/>
    <property type="match status" value="1"/>
</dbReference>
<keyword evidence="3 6" id="KW-0812">Transmembrane</keyword>
<evidence type="ECO:0000256" key="5">
    <source>
        <dbReference type="ARBA" id="ARBA00023136"/>
    </source>
</evidence>
<proteinExistence type="inferred from homology"/>
<dbReference type="Proteomes" id="UP001154282">
    <property type="component" value="Unassembled WGS sequence"/>
</dbReference>
<evidence type="ECO:0000256" key="4">
    <source>
        <dbReference type="ARBA" id="ARBA00022989"/>
    </source>
</evidence>
<keyword evidence="5 6" id="KW-0472">Membrane</keyword>
<comment type="subcellular location">
    <subcellularLocation>
        <location evidence="1">Membrane</location>
        <topology evidence="1">Multi-pass membrane protein</topology>
    </subcellularLocation>
</comment>
<dbReference type="GO" id="GO:0006629">
    <property type="term" value="P:lipid metabolic process"/>
    <property type="evidence" value="ECO:0007669"/>
    <property type="project" value="InterPro"/>
</dbReference>
<name>A0AAV0P0C8_9ROSI</name>
<evidence type="ECO:0000256" key="1">
    <source>
        <dbReference type="ARBA" id="ARBA00004141"/>
    </source>
</evidence>
<evidence type="ECO:0000313" key="9">
    <source>
        <dbReference type="Proteomes" id="UP001154282"/>
    </source>
</evidence>
<dbReference type="EMBL" id="CAMGYJ010000008">
    <property type="protein sequence ID" value="CAI0464587.1"/>
    <property type="molecule type" value="Genomic_DNA"/>
</dbReference>
<feature type="transmembrane region" description="Helical" evidence="6">
    <location>
        <begin position="110"/>
        <end position="131"/>
    </location>
</feature>
<reference evidence="8" key="1">
    <citation type="submission" date="2022-08" db="EMBL/GenBank/DDBJ databases">
        <authorList>
            <person name="Gutierrez-Valencia J."/>
        </authorList>
    </citation>
    <scope>NUCLEOTIDE SEQUENCE</scope>
</reference>
<comment type="caution">
    <text evidence="8">The sequence shown here is derived from an EMBL/GenBank/DDBJ whole genome shotgun (WGS) entry which is preliminary data.</text>
</comment>
<protein>
    <recommendedName>
        <fullName evidence="7">3-oxo-5-alpha-steroid 4-dehydrogenase C-terminal domain-containing protein</fullName>
    </recommendedName>
</protein>
<gene>
    <name evidence="8" type="ORF">LITE_LOCUS36251</name>
</gene>
<dbReference type="GO" id="GO:0016627">
    <property type="term" value="F:oxidoreductase activity, acting on the CH-CH group of donors"/>
    <property type="evidence" value="ECO:0007669"/>
    <property type="project" value="InterPro"/>
</dbReference>
<feature type="non-terminal residue" evidence="8">
    <location>
        <position position="1"/>
    </location>
</feature>
<evidence type="ECO:0000259" key="7">
    <source>
        <dbReference type="Pfam" id="PF02544"/>
    </source>
</evidence>
<dbReference type="InterPro" id="IPR039357">
    <property type="entry name" value="SRD5A/TECR"/>
</dbReference>
<organism evidence="8 9">
    <name type="scientific">Linum tenue</name>
    <dbReference type="NCBI Taxonomy" id="586396"/>
    <lineage>
        <taxon>Eukaryota</taxon>
        <taxon>Viridiplantae</taxon>
        <taxon>Streptophyta</taxon>
        <taxon>Embryophyta</taxon>
        <taxon>Tracheophyta</taxon>
        <taxon>Spermatophyta</taxon>
        <taxon>Magnoliopsida</taxon>
        <taxon>eudicotyledons</taxon>
        <taxon>Gunneridae</taxon>
        <taxon>Pentapetalae</taxon>
        <taxon>rosids</taxon>
        <taxon>fabids</taxon>
        <taxon>Malpighiales</taxon>
        <taxon>Linaceae</taxon>
        <taxon>Linum</taxon>
    </lineage>
</organism>
<keyword evidence="9" id="KW-1185">Reference proteome</keyword>
<dbReference type="PANTHER" id="PTHR10556">
    <property type="entry name" value="3-OXO-5-ALPHA-STEROID 4-DEHYDROGENASE"/>
    <property type="match status" value="1"/>
</dbReference>
<keyword evidence="4 6" id="KW-1133">Transmembrane helix</keyword>
<evidence type="ECO:0000256" key="3">
    <source>
        <dbReference type="ARBA" id="ARBA00022692"/>
    </source>
</evidence>
<comment type="similarity">
    <text evidence="2">Belongs to the steroid 5-alpha reductase family.</text>
</comment>
<accession>A0AAV0P0C8</accession>
<feature type="domain" description="3-oxo-5-alpha-steroid 4-dehydrogenase C-terminal" evidence="7">
    <location>
        <begin position="80"/>
        <end position="129"/>
    </location>
</feature>
<evidence type="ECO:0000256" key="2">
    <source>
        <dbReference type="ARBA" id="ARBA00007742"/>
    </source>
</evidence>